<dbReference type="EMBL" id="CP144913">
    <property type="protein sequence ID" value="WXB78082.1"/>
    <property type="molecule type" value="Genomic_DNA"/>
</dbReference>
<dbReference type="InterPro" id="IPR051043">
    <property type="entry name" value="Sulfatase_Mod_Factor_Kinase"/>
</dbReference>
<proteinExistence type="predicted"/>
<dbReference type="InterPro" id="IPR005532">
    <property type="entry name" value="SUMF_dom"/>
</dbReference>
<dbReference type="InterPro" id="IPR042095">
    <property type="entry name" value="SUMF_sf"/>
</dbReference>
<dbReference type="PANTHER" id="PTHR23150">
    <property type="entry name" value="SULFATASE MODIFYING FACTOR 1, 2"/>
    <property type="match status" value="1"/>
</dbReference>
<dbReference type="SUPFAM" id="SSF56436">
    <property type="entry name" value="C-type lectin-like"/>
    <property type="match status" value="1"/>
</dbReference>
<keyword evidence="3" id="KW-1185">Reference proteome</keyword>
<dbReference type="Gene3D" id="3.90.1580.10">
    <property type="entry name" value="paralog of FGE (formylglycine-generating enzyme)"/>
    <property type="match status" value="1"/>
</dbReference>
<dbReference type="Proteomes" id="UP001382727">
    <property type="component" value="Chromosome"/>
</dbReference>
<evidence type="ECO:0000313" key="3">
    <source>
        <dbReference type="Proteomes" id="UP001382727"/>
    </source>
</evidence>
<sequence length="304" mass="32830">MVRLDGGTFRMGSQEFYPEEGPVHERTVAAFAIDRHAVTNADFAAFVAATGYVTVAERAIDPDDVPGAVEDLTPGGLVFTPTSGPVDLNDWRQWWRWVPGASWRAPEGPGSTVDDRSRHPVVQVAFEDAVAYATWVGKRLPSEAEFEYASHGGRGDQRFAWGNEPYPGGVAHAHTWLGRFPYERVGDHGGGTAPVGSYPPNGYGLADMIGNVWEWTSDVYTARHAVPRGAAGTDFEPGRTTKDGTCCHGGAPHTAAAVSPVPLRTIKGGSFLCTPEYCYRFRPAARSSQSEDTATVNIGFRCAR</sequence>
<evidence type="ECO:0000259" key="1">
    <source>
        <dbReference type="Pfam" id="PF03781"/>
    </source>
</evidence>
<dbReference type="InterPro" id="IPR016187">
    <property type="entry name" value="CTDL_fold"/>
</dbReference>
<protein>
    <submittedName>
        <fullName evidence="2">Formylglycine-generating enzyme family protein</fullName>
    </submittedName>
</protein>
<reference evidence="2 3" key="1">
    <citation type="submission" date="2024-02" db="EMBL/GenBank/DDBJ databases">
        <title>Janibacter sp. nov., isolated from gut of marine sandworm.</title>
        <authorList>
            <person name="Kim B."/>
            <person name="Jun M.O."/>
            <person name="Shin N.-R."/>
        </authorList>
    </citation>
    <scope>NUCLEOTIDE SEQUENCE [LARGE SCALE GENOMIC DNA]</scope>
    <source>
        <strain evidence="2 3">A1S7</strain>
    </source>
</reference>
<dbReference type="Pfam" id="PF03781">
    <property type="entry name" value="FGE-sulfatase"/>
    <property type="match status" value="1"/>
</dbReference>
<dbReference type="PANTHER" id="PTHR23150:SF19">
    <property type="entry name" value="FORMYLGLYCINE-GENERATING ENZYME"/>
    <property type="match status" value="1"/>
</dbReference>
<gene>
    <name evidence="2" type="ORF">V1351_13355</name>
</gene>
<dbReference type="RefSeq" id="WP_338752543.1">
    <property type="nucleotide sequence ID" value="NZ_CP144913.1"/>
</dbReference>
<feature type="domain" description="Sulfatase-modifying factor enzyme-like" evidence="1">
    <location>
        <begin position="1"/>
        <end position="304"/>
    </location>
</feature>
<accession>A0ABZ2MLY9</accession>
<name>A0ABZ2MLY9_9MICO</name>
<organism evidence="2 3">
    <name type="scientific">Janibacter alittae</name>
    <dbReference type="NCBI Taxonomy" id="3115209"/>
    <lineage>
        <taxon>Bacteria</taxon>
        <taxon>Bacillati</taxon>
        <taxon>Actinomycetota</taxon>
        <taxon>Actinomycetes</taxon>
        <taxon>Micrococcales</taxon>
        <taxon>Intrasporangiaceae</taxon>
        <taxon>Janibacter</taxon>
    </lineage>
</organism>
<evidence type="ECO:0000313" key="2">
    <source>
        <dbReference type="EMBL" id="WXB78082.1"/>
    </source>
</evidence>